<feature type="transmembrane region" description="Helical" evidence="7">
    <location>
        <begin position="117"/>
        <end position="138"/>
    </location>
</feature>
<evidence type="ECO:0000256" key="4">
    <source>
        <dbReference type="ARBA" id="ARBA00022970"/>
    </source>
</evidence>
<protein>
    <submittedName>
        <fullName evidence="8">Threonine/homoserine/homoserine lactone efflux protein</fullName>
    </submittedName>
</protein>
<evidence type="ECO:0000256" key="6">
    <source>
        <dbReference type="ARBA" id="ARBA00023136"/>
    </source>
</evidence>
<feature type="transmembrane region" description="Helical" evidence="7">
    <location>
        <begin position="188"/>
        <end position="205"/>
    </location>
</feature>
<feature type="transmembrane region" description="Helical" evidence="7">
    <location>
        <begin position="41"/>
        <end position="65"/>
    </location>
</feature>
<keyword evidence="3 7" id="KW-0812">Transmembrane</keyword>
<organism evidence="8 9">
    <name type="scientific">Gallaecimonas pentaromativorans</name>
    <dbReference type="NCBI Taxonomy" id="584787"/>
    <lineage>
        <taxon>Bacteria</taxon>
        <taxon>Pseudomonadati</taxon>
        <taxon>Pseudomonadota</taxon>
        <taxon>Gammaproteobacteria</taxon>
        <taxon>Enterobacterales</taxon>
        <taxon>Gallaecimonadaceae</taxon>
        <taxon>Gallaecimonas</taxon>
    </lineage>
</organism>
<dbReference type="GO" id="GO:0015171">
    <property type="term" value="F:amino acid transmembrane transporter activity"/>
    <property type="evidence" value="ECO:0007669"/>
    <property type="project" value="TreeGrafter"/>
</dbReference>
<dbReference type="PANTHER" id="PTHR30086">
    <property type="entry name" value="ARGININE EXPORTER PROTEIN ARGO"/>
    <property type="match status" value="1"/>
</dbReference>
<keyword evidence="5 7" id="KW-1133">Transmembrane helix</keyword>
<accession>A0A3N1PKU1</accession>
<evidence type="ECO:0000256" key="5">
    <source>
        <dbReference type="ARBA" id="ARBA00022989"/>
    </source>
</evidence>
<feature type="transmembrane region" description="Helical" evidence="7">
    <location>
        <begin position="150"/>
        <end position="168"/>
    </location>
</feature>
<comment type="subcellular location">
    <subcellularLocation>
        <location evidence="1">Cell membrane</location>
        <topology evidence="1">Multi-pass membrane protein</topology>
    </subcellularLocation>
</comment>
<evidence type="ECO:0000256" key="2">
    <source>
        <dbReference type="ARBA" id="ARBA00022475"/>
    </source>
</evidence>
<dbReference type="EMBL" id="RJUL01000004">
    <property type="protein sequence ID" value="ROQ27510.1"/>
    <property type="molecule type" value="Genomic_DNA"/>
</dbReference>
<evidence type="ECO:0000256" key="7">
    <source>
        <dbReference type="SAM" id="Phobius"/>
    </source>
</evidence>
<dbReference type="AlphaFoldDB" id="A0A3N1PKU1"/>
<dbReference type="Pfam" id="PF01810">
    <property type="entry name" value="LysE"/>
    <property type="match status" value="1"/>
</dbReference>
<sequence length="206" mass="22348">MSFEQFLLLAGAHLLAVVSPGPDFAVVSRHAIAFGRRCARFVAFGVGCGILVHMAYTWAGVALLLKTHHWLEVSFSVVAAAYLLYMAWGALRSSQGMALSAEQGDAPDALLSFRRGFLTNALNPKATLFFLALFGSVLNTSPSGWQMLGISAYLAFATGLWFVLLGWLLTAGPLGRFLAVKGYWIDRILGVFLVALAARLIYGLFW</sequence>
<comment type="caution">
    <text evidence="8">The sequence shown here is derived from an EMBL/GenBank/DDBJ whole genome shotgun (WGS) entry which is preliminary data.</text>
</comment>
<dbReference type="STRING" id="584787.GCA_001247655_02599"/>
<reference evidence="8 9" key="1">
    <citation type="submission" date="2018-11" db="EMBL/GenBank/DDBJ databases">
        <title>Genomic Encyclopedia of Type Strains, Phase IV (KMG-IV): sequencing the most valuable type-strain genomes for metagenomic binning, comparative biology and taxonomic classification.</title>
        <authorList>
            <person name="Goeker M."/>
        </authorList>
    </citation>
    <scope>NUCLEOTIDE SEQUENCE [LARGE SCALE GENOMIC DNA]</scope>
    <source>
        <strain evidence="8 9">DSM 21945</strain>
    </source>
</reference>
<proteinExistence type="predicted"/>
<name>A0A3N1PKU1_9GAMM</name>
<keyword evidence="4" id="KW-0813">Transport</keyword>
<feature type="transmembrane region" description="Helical" evidence="7">
    <location>
        <begin position="70"/>
        <end position="91"/>
    </location>
</feature>
<dbReference type="RefSeq" id="WP_123421346.1">
    <property type="nucleotide sequence ID" value="NZ_JBLXAC010000004.1"/>
</dbReference>
<dbReference type="InterPro" id="IPR001123">
    <property type="entry name" value="LeuE-type"/>
</dbReference>
<evidence type="ECO:0000256" key="1">
    <source>
        <dbReference type="ARBA" id="ARBA00004651"/>
    </source>
</evidence>
<dbReference type="Proteomes" id="UP000268033">
    <property type="component" value="Unassembled WGS sequence"/>
</dbReference>
<keyword evidence="6 7" id="KW-0472">Membrane</keyword>
<keyword evidence="9" id="KW-1185">Reference proteome</keyword>
<keyword evidence="4" id="KW-0029">Amino-acid transport</keyword>
<evidence type="ECO:0000313" key="9">
    <source>
        <dbReference type="Proteomes" id="UP000268033"/>
    </source>
</evidence>
<dbReference type="GO" id="GO:0005886">
    <property type="term" value="C:plasma membrane"/>
    <property type="evidence" value="ECO:0007669"/>
    <property type="project" value="UniProtKB-SubCell"/>
</dbReference>
<gene>
    <name evidence="8" type="ORF">EDC28_104160</name>
</gene>
<evidence type="ECO:0000256" key="3">
    <source>
        <dbReference type="ARBA" id="ARBA00022692"/>
    </source>
</evidence>
<dbReference type="PANTHER" id="PTHR30086:SF20">
    <property type="entry name" value="ARGININE EXPORTER PROTEIN ARGO-RELATED"/>
    <property type="match status" value="1"/>
</dbReference>
<keyword evidence="2" id="KW-1003">Cell membrane</keyword>
<evidence type="ECO:0000313" key="8">
    <source>
        <dbReference type="EMBL" id="ROQ27510.1"/>
    </source>
</evidence>